<dbReference type="EMBL" id="JASPKY010000517">
    <property type="protein sequence ID" value="KAK9694247.1"/>
    <property type="molecule type" value="Genomic_DNA"/>
</dbReference>
<evidence type="ECO:0000313" key="2">
    <source>
        <dbReference type="Proteomes" id="UP001458880"/>
    </source>
</evidence>
<keyword evidence="2" id="KW-1185">Reference proteome</keyword>
<accession>A0AAW1IVG0</accession>
<comment type="caution">
    <text evidence="1">The sequence shown here is derived from an EMBL/GenBank/DDBJ whole genome shotgun (WGS) entry which is preliminary data.</text>
</comment>
<evidence type="ECO:0000313" key="1">
    <source>
        <dbReference type="EMBL" id="KAK9694247.1"/>
    </source>
</evidence>
<name>A0AAW1IVG0_POPJA</name>
<proteinExistence type="predicted"/>
<protein>
    <submittedName>
        <fullName evidence="1">Uncharacterized protein</fullName>
    </submittedName>
</protein>
<organism evidence="1 2">
    <name type="scientific">Popillia japonica</name>
    <name type="common">Japanese beetle</name>
    <dbReference type="NCBI Taxonomy" id="7064"/>
    <lineage>
        <taxon>Eukaryota</taxon>
        <taxon>Metazoa</taxon>
        <taxon>Ecdysozoa</taxon>
        <taxon>Arthropoda</taxon>
        <taxon>Hexapoda</taxon>
        <taxon>Insecta</taxon>
        <taxon>Pterygota</taxon>
        <taxon>Neoptera</taxon>
        <taxon>Endopterygota</taxon>
        <taxon>Coleoptera</taxon>
        <taxon>Polyphaga</taxon>
        <taxon>Scarabaeiformia</taxon>
        <taxon>Scarabaeidae</taxon>
        <taxon>Rutelinae</taxon>
        <taxon>Popillia</taxon>
    </lineage>
</organism>
<sequence>MMCHPGEPTHIPSNGNTPSVVDLAFTSNIRDMGDMRTETTTSEHVAVIFEVGDTAFVEKRVTVNDYAKANWLSFRRQLEAHPVVNELNTVQDLDDIVDTFTRNITEAISQAIPRKTFNPNTYNELPPYILRRIADRSRERRAYQRIRNLVHLRSMKELNCEVKRMIAEHRNTKYTNKINSKDGSIWKLNKRLRKNYARVNVLQQQDGTMIMDKKDRVAGCNLSGIS</sequence>
<dbReference type="AlphaFoldDB" id="A0AAW1IVG0"/>
<reference evidence="1 2" key="1">
    <citation type="journal article" date="2024" name="BMC Genomics">
        <title>De novo assembly and annotation of Popillia japonica's genome with initial clues to its potential as an invasive pest.</title>
        <authorList>
            <person name="Cucini C."/>
            <person name="Boschi S."/>
            <person name="Funari R."/>
            <person name="Cardaioli E."/>
            <person name="Iannotti N."/>
            <person name="Marturano G."/>
            <person name="Paoli F."/>
            <person name="Bruttini M."/>
            <person name="Carapelli A."/>
            <person name="Frati F."/>
            <person name="Nardi F."/>
        </authorList>
    </citation>
    <scope>NUCLEOTIDE SEQUENCE [LARGE SCALE GENOMIC DNA]</scope>
    <source>
        <strain evidence="1">DMR45628</strain>
    </source>
</reference>
<gene>
    <name evidence="1" type="ORF">QE152_g33647</name>
</gene>
<dbReference type="Proteomes" id="UP001458880">
    <property type="component" value="Unassembled WGS sequence"/>
</dbReference>